<organism evidence="1 2">
    <name type="scientific">Microthyrium microscopicum</name>
    <dbReference type="NCBI Taxonomy" id="703497"/>
    <lineage>
        <taxon>Eukaryota</taxon>
        <taxon>Fungi</taxon>
        <taxon>Dikarya</taxon>
        <taxon>Ascomycota</taxon>
        <taxon>Pezizomycotina</taxon>
        <taxon>Dothideomycetes</taxon>
        <taxon>Dothideomycetes incertae sedis</taxon>
        <taxon>Microthyriales</taxon>
        <taxon>Microthyriaceae</taxon>
        <taxon>Microthyrium</taxon>
    </lineage>
</organism>
<proteinExistence type="predicted"/>
<accession>A0A6A6TYL1</accession>
<name>A0A6A6TYL1_9PEZI</name>
<reference evidence="1" key="1">
    <citation type="journal article" date="2020" name="Stud. Mycol.">
        <title>101 Dothideomycetes genomes: a test case for predicting lifestyles and emergence of pathogens.</title>
        <authorList>
            <person name="Haridas S."/>
            <person name="Albert R."/>
            <person name="Binder M."/>
            <person name="Bloem J."/>
            <person name="Labutti K."/>
            <person name="Salamov A."/>
            <person name="Andreopoulos B."/>
            <person name="Baker S."/>
            <person name="Barry K."/>
            <person name="Bills G."/>
            <person name="Bluhm B."/>
            <person name="Cannon C."/>
            <person name="Castanera R."/>
            <person name="Culley D."/>
            <person name="Daum C."/>
            <person name="Ezra D."/>
            <person name="Gonzalez J."/>
            <person name="Henrissat B."/>
            <person name="Kuo A."/>
            <person name="Liang C."/>
            <person name="Lipzen A."/>
            <person name="Lutzoni F."/>
            <person name="Magnuson J."/>
            <person name="Mondo S."/>
            <person name="Nolan M."/>
            <person name="Ohm R."/>
            <person name="Pangilinan J."/>
            <person name="Park H.-J."/>
            <person name="Ramirez L."/>
            <person name="Alfaro M."/>
            <person name="Sun H."/>
            <person name="Tritt A."/>
            <person name="Yoshinaga Y."/>
            <person name="Zwiers L.-H."/>
            <person name="Turgeon B."/>
            <person name="Goodwin S."/>
            <person name="Spatafora J."/>
            <person name="Crous P."/>
            <person name="Grigoriev I."/>
        </authorList>
    </citation>
    <scope>NUCLEOTIDE SEQUENCE</scope>
    <source>
        <strain evidence="1">CBS 115976</strain>
    </source>
</reference>
<protein>
    <submittedName>
        <fullName evidence="1">Uncharacterized protein</fullName>
    </submittedName>
</protein>
<evidence type="ECO:0000313" key="2">
    <source>
        <dbReference type="Proteomes" id="UP000799302"/>
    </source>
</evidence>
<gene>
    <name evidence="1" type="ORF">BT63DRAFT_115872</name>
</gene>
<dbReference type="AlphaFoldDB" id="A0A6A6TYL1"/>
<dbReference type="EMBL" id="MU004244">
    <property type="protein sequence ID" value="KAF2663948.1"/>
    <property type="molecule type" value="Genomic_DNA"/>
</dbReference>
<dbReference type="Proteomes" id="UP000799302">
    <property type="component" value="Unassembled WGS sequence"/>
</dbReference>
<evidence type="ECO:0000313" key="1">
    <source>
        <dbReference type="EMBL" id="KAF2663948.1"/>
    </source>
</evidence>
<sequence>MFWSCSFPTGTNGYNMPCQANELDLLCPWIISFRDGVGLRFCYCSLALIHLAGSDCAPSPRLWISSSATIPLDVIFPLLPDQILLLLFRFWILSTALIRLPPIIPLRRLDVSWTKTPGTLSLAIPSRRWNAVRTLDGFLSSMASFMPLEVYTIVFCIHGRQ</sequence>
<keyword evidence="2" id="KW-1185">Reference proteome</keyword>